<gene>
    <name evidence="1" type="ORF">SAMEA4364220_00738</name>
</gene>
<proteinExistence type="predicted"/>
<dbReference type="InterPro" id="IPR029063">
    <property type="entry name" value="SAM-dependent_MTases_sf"/>
</dbReference>
<organism evidence="1 2">
    <name type="scientific">Megamonas hypermegale</name>
    <dbReference type="NCBI Taxonomy" id="158847"/>
    <lineage>
        <taxon>Bacteria</taxon>
        <taxon>Bacillati</taxon>
        <taxon>Bacillota</taxon>
        <taxon>Negativicutes</taxon>
        <taxon>Selenomonadales</taxon>
        <taxon>Selenomonadaceae</taxon>
        <taxon>Megamonas</taxon>
    </lineage>
</organism>
<sequence length="262" mass="29682">MAIVTTIRKVNDDLIKRAQKIADFLKIKYVPRDKAGISKLKERYNTDIVLIVKQDSLILDLPEGEMFFHPNMAQVRVKRLRYGGNDNMLDAMQVEKGMRILDCTLGFAADAIVSSYGVGEKGKVVGLEINPLISLVVKEGLKTYLPTNYDLKSAMDNIEVINQDYLSYLKAQPDNSFDIVYFDPMFRHALLDSKNLSPLRQLADNDPVSLEAINEAKRVAKYRVVFKENSRSLEFARLGFEKICGGKYAPIHYGVIELNKDL</sequence>
<dbReference type="InterPro" id="IPR007536">
    <property type="entry name" value="16SrRNA_methylTrfase_J"/>
</dbReference>
<dbReference type="PANTHER" id="PTHR36112:SF1">
    <property type="entry name" value="RIBOSOMAL RNA SMALL SUBUNIT METHYLTRANSFERASE J"/>
    <property type="match status" value="1"/>
</dbReference>
<dbReference type="SUPFAM" id="SSF53335">
    <property type="entry name" value="S-adenosyl-L-methionine-dependent methyltransferases"/>
    <property type="match status" value="1"/>
</dbReference>
<dbReference type="Gene3D" id="3.40.50.150">
    <property type="entry name" value="Vaccinia Virus protein VP39"/>
    <property type="match status" value="1"/>
</dbReference>
<protein>
    <submittedName>
        <fullName evidence="1">Ribosomal biogenesis protein</fullName>
    </submittedName>
</protein>
<dbReference type="GO" id="GO:0008990">
    <property type="term" value="F:rRNA (guanine-N2-)-methyltransferase activity"/>
    <property type="evidence" value="ECO:0007669"/>
    <property type="project" value="InterPro"/>
</dbReference>
<dbReference type="EMBL" id="LT906446">
    <property type="protein sequence ID" value="SNU97343.1"/>
    <property type="molecule type" value="Genomic_DNA"/>
</dbReference>
<dbReference type="Pfam" id="PF04445">
    <property type="entry name" value="SAM_MT"/>
    <property type="match status" value="1"/>
</dbReference>
<dbReference type="AlphaFoldDB" id="A0A239TL62"/>
<keyword evidence="2" id="KW-1185">Reference proteome</keyword>
<dbReference type="OrthoDB" id="1653798at2"/>
<evidence type="ECO:0000313" key="1">
    <source>
        <dbReference type="EMBL" id="SNU97343.1"/>
    </source>
</evidence>
<dbReference type="CDD" id="cd02440">
    <property type="entry name" value="AdoMet_MTases"/>
    <property type="match status" value="1"/>
</dbReference>
<dbReference type="eggNOG" id="COG2518">
    <property type="taxonomic scope" value="Bacteria"/>
</dbReference>
<accession>A0A239TL62</accession>
<dbReference type="GeneID" id="78506763"/>
<dbReference type="Proteomes" id="UP000215383">
    <property type="component" value="Chromosome 1"/>
</dbReference>
<reference evidence="1 2" key="1">
    <citation type="submission" date="2017-06" db="EMBL/GenBank/DDBJ databases">
        <authorList>
            <consortium name="Pathogen Informatics"/>
        </authorList>
    </citation>
    <scope>NUCLEOTIDE SEQUENCE [LARGE SCALE GENOMIC DNA]</scope>
    <source>
        <strain evidence="1 2">NCTC10570</strain>
    </source>
</reference>
<evidence type="ECO:0000313" key="2">
    <source>
        <dbReference type="Proteomes" id="UP000215383"/>
    </source>
</evidence>
<dbReference type="RefSeq" id="WP_027889622.1">
    <property type="nucleotide sequence ID" value="NZ_LT906446.1"/>
</dbReference>
<name>A0A239TL62_9FIRM</name>
<dbReference type="PANTHER" id="PTHR36112">
    <property type="entry name" value="RIBOSOMAL RNA SMALL SUBUNIT METHYLTRANSFERASE J"/>
    <property type="match status" value="1"/>
</dbReference>